<dbReference type="InterPro" id="IPR003593">
    <property type="entry name" value="AAA+_ATPase"/>
</dbReference>
<dbReference type="EMBL" id="BMIU01000021">
    <property type="protein sequence ID" value="GGF44479.1"/>
    <property type="molecule type" value="Genomic_DNA"/>
</dbReference>
<gene>
    <name evidence="5" type="ORF">GCM10011339_36230</name>
</gene>
<keyword evidence="2" id="KW-0547">Nucleotide-binding</keyword>
<dbReference type="SUPFAM" id="SSF52540">
    <property type="entry name" value="P-loop containing nucleoside triphosphate hydrolases"/>
    <property type="match status" value="1"/>
</dbReference>
<dbReference type="InterPro" id="IPR003439">
    <property type="entry name" value="ABC_transporter-like_ATP-bd"/>
</dbReference>
<name>A0ABQ1V8P3_9BACT</name>
<dbReference type="PANTHER" id="PTHR42939">
    <property type="entry name" value="ABC TRANSPORTER ATP-BINDING PROTEIN ALBC-RELATED"/>
    <property type="match status" value="1"/>
</dbReference>
<keyword evidence="1" id="KW-0813">Transport</keyword>
<dbReference type="InterPro" id="IPR017871">
    <property type="entry name" value="ABC_transporter-like_CS"/>
</dbReference>
<evidence type="ECO:0000256" key="2">
    <source>
        <dbReference type="ARBA" id="ARBA00022741"/>
    </source>
</evidence>
<dbReference type="InterPro" id="IPR027417">
    <property type="entry name" value="P-loop_NTPase"/>
</dbReference>
<dbReference type="Gene3D" id="3.40.50.300">
    <property type="entry name" value="P-loop containing nucleotide triphosphate hydrolases"/>
    <property type="match status" value="1"/>
</dbReference>
<dbReference type="CDD" id="cd03230">
    <property type="entry name" value="ABC_DR_subfamily_A"/>
    <property type="match status" value="1"/>
</dbReference>
<reference evidence="6" key="1">
    <citation type="journal article" date="2019" name="Int. J. Syst. Evol. Microbiol.">
        <title>The Global Catalogue of Microorganisms (GCM) 10K type strain sequencing project: providing services to taxonomists for standard genome sequencing and annotation.</title>
        <authorList>
            <consortium name="The Broad Institute Genomics Platform"/>
            <consortium name="The Broad Institute Genome Sequencing Center for Infectious Disease"/>
            <person name="Wu L."/>
            <person name="Ma J."/>
        </authorList>
    </citation>
    <scope>NUCLEOTIDE SEQUENCE [LARGE SCALE GENOMIC DNA]</scope>
    <source>
        <strain evidence="6">CGMCC 1.15407</strain>
    </source>
</reference>
<proteinExistence type="predicted"/>
<evidence type="ECO:0000256" key="3">
    <source>
        <dbReference type="ARBA" id="ARBA00022840"/>
    </source>
</evidence>
<dbReference type="PROSITE" id="PS50893">
    <property type="entry name" value="ABC_TRANSPORTER_2"/>
    <property type="match status" value="1"/>
</dbReference>
<dbReference type="RefSeq" id="WP_137404413.1">
    <property type="nucleotide sequence ID" value="NZ_BMIU01000021.1"/>
</dbReference>
<dbReference type="Pfam" id="PF00005">
    <property type="entry name" value="ABC_tran"/>
    <property type="match status" value="1"/>
</dbReference>
<dbReference type="Proteomes" id="UP000647339">
    <property type="component" value="Unassembled WGS sequence"/>
</dbReference>
<dbReference type="SMART" id="SM00382">
    <property type="entry name" value="AAA"/>
    <property type="match status" value="1"/>
</dbReference>
<keyword evidence="3 5" id="KW-0067">ATP-binding</keyword>
<organism evidence="5 6">
    <name type="scientific">Echinicola rosea</name>
    <dbReference type="NCBI Taxonomy" id="1807691"/>
    <lineage>
        <taxon>Bacteria</taxon>
        <taxon>Pseudomonadati</taxon>
        <taxon>Bacteroidota</taxon>
        <taxon>Cytophagia</taxon>
        <taxon>Cytophagales</taxon>
        <taxon>Cyclobacteriaceae</taxon>
        <taxon>Echinicola</taxon>
    </lineage>
</organism>
<sequence>MIQLDKVTKTFGNKTALDSLSINLPKGEIYGLLGSNGAGKSTTLSLLLGFIRPDHGSVRLDGMDPFDRPSRTRKSIGYIAENVSLYPYLSGLENLDYFCRIAGLRYPKSKLSATLSECGLPSTSHDLPLSGYSKGMRQKVGIAIAYAKNATVYLLDEPASGLDPAANLELSQLLQKLARQGATILIASHDLLWAKETCDQLGILRDGKLMGEYAALETSIGKLEKTYLDFMKQPDVPYAGDHKK</sequence>
<dbReference type="InterPro" id="IPR051782">
    <property type="entry name" value="ABC_Transporter_VariousFunc"/>
</dbReference>
<evidence type="ECO:0000313" key="6">
    <source>
        <dbReference type="Proteomes" id="UP000647339"/>
    </source>
</evidence>
<dbReference type="PANTHER" id="PTHR42939:SF1">
    <property type="entry name" value="ABC TRANSPORTER ATP-BINDING PROTEIN ALBC-RELATED"/>
    <property type="match status" value="1"/>
</dbReference>
<comment type="caution">
    <text evidence="5">The sequence shown here is derived from an EMBL/GenBank/DDBJ whole genome shotgun (WGS) entry which is preliminary data.</text>
</comment>
<dbReference type="GO" id="GO:0005524">
    <property type="term" value="F:ATP binding"/>
    <property type="evidence" value="ECO:0007669"/>
    <property type="project" value="UniProtKB-KW"/>
</dbReference>
<feature type="domain" description="ABC transporter" evidence="4">
    <location>
        <begin position="2"/>
        <end position="231"/>
    </location>
</feature>
<evidence type="ECO:0000259" key="4">
    <source>
        <dbReference type="PROSITE" id="PS50893"/>
    </source>
</evidence>
<evidence type="ECO:0000313" key="5">
    <source>
        <dbReference type="EMBL" id="GGF44479.1"/>
    </source>
</evidence>
<accession>A0ABQ1V8P3</accession>
<evidence type="ECO:0000256" key="1">
    <source>
        <dbReference type="ARBA" id="ARBA00022448"/>
    </source>
</evidence>
<protein>
    <submittedName>
        <fullName evidence="5">ABC transporter ATP-binding protein</fullName>
    </submittedName>
</protein>
<keyword evidence="6" id="KW-1185">Reference proteome</keyword>
<dbReference type="PROSITE" id="PS00211">
    <property type="entry name" value="ABC_TRANSPORTER_1"/>
    <property type="match status" value="1"/>
</dbReference>